<proteinExistence type="predicted"/>
<dbReference type="RefSeq" id="XP_004337256.1">
    <property type="nucleotide sequence ID" value="XM_004337208.1"/>
</dbReference>
<reference evidence="2 3" key="1">
    <citation type="journal article" date="2013" name="Genome Biol.">
        <title>Genome of Acanthamoeba castellanii highlights extensive lateral gene transfer and early evolution of tyrosine kinase signaling.</title>
        <authorList>
            <person name="Clarke M."/>
            <person name="Lohan A.J."/>
            <person name="Liu B."/>
            <person name="Lagkouvardos I."/>
            <person name="Roy S."/>
            <person name="Zafar N."/>
            <person name="Bertelli C."/>
            <person name="Schilde C."/>
            <person name="Kianianmomeni A."/>
            <person name="Burglin T.R."/>
            <person name="Frech C."/>
            <person name="Turcotte B."/>
            <person name="Kopec K.O."/>
            <person name="Synnott J.M."/>
            <person name="Choo C."/>
            <person name="Paponov I."/>
            <person name="Finkler A."/>
            <person name="Soon Heng Tan C."/>
            <person name="Hutchins A.P."/>
            <person name="Weinmeier T."/>
            <person name="Rattei T."/>
            <person name="Chu J.S."/>
            <person name="Gimenez G."/>
            <person name="Irimia M."/>
            <person name="Rigden D.J."/>
            <person name="Fitzpatrick D.A."/>
            <person name="Lorenzo-Morales J."/>
            <person name="Bateman A."/>
            <person name="Chiu C.H."/>
            <person name="Tang P."/>
            <person name="Hegemann P."/>
            <person name="Fromm H."/>
            <person name="Raoult D."/>
            <person name="Greub G."/>
            <person name="Miranda-Saavedra D."/>
            <person name="Chen N."/>
            <person name="Nash P."/>
            <person name="Ginger M.L."/>
            <person name="Horn M."/>
            <person name="Schaap P."/>
            <person name="Caler L."/>
            <person name="Loftus B."/>
        </authorList>
    </citation>
    <scope>NUCLEOTIDE SEQUENCE [LARGE SCALE GENOMIC DNA]</scope>
    <source>
        <strain evidence="2 3">Neff</strain>
    </source>
</reference>
<organism evidence="2 3">
    <name type="scientific">Acanthamoeba castellanii (strain ATCC 30010 / Neff)</name>
    <dbReference type="NCBI Taxonomy" id="1257118"/>
    <lineage>
        <taxon>Eukaryota</taxon>
        <taxon>Amoebozoa</taxon>
        <taxon>Discosea</taxon>
        <taxon>Longamoebia</taxon>
        <taxon>Centramoebida</taxon>
        <taxon>Acanthamoebidae</taxon>
        <taxon>Acanthamoeba</taxon>
    </lineage>
</organism>
<feature type="region of interest" description="Disordered" evidence="1">
    <location>
        <begin position="54"/>
        <end position="127"/>
    </location>
</feature>
<sequence length="309" mass="35487">MEEHERMQDRPPFVRLAFPCVNLQFYPGPGFEWKAAVKQLHRCVRKLLATFGPGGEALDVKAKPASATTTTTTTKRREDKKGKERREEDEEEEEDAERSDHERHKERKRRRVIKEEGEEEEEKDEAAVDRDKAVTVLEEARAMYEGGSWAELMAFLPNLSQLDEDSGLAEVKQLIERIAHLIPRHYARLFPPDNGAQLQRSRRESAVVMDELARLHERCLGAHGAAEEVACMKRRLARDKSELEAHVAQVMGLLFPQKGRRAGDKVVDARQIALLEELHRKVRQATPFLLLHSSPASFFFNFRLLVNYS</sequence>
<dbReference type="AlphaFoldDB" id="L8GRH0"/>
<dbReference type="Proteomes" id="UP000011083">
    <property type="component" value="Unassembled WGS sequence"/>
</dbReference>
<keyword evidence="3" id="KW-1185">Reference proteome</keyword>
<accession>L8GRH0</accession>
<evidence type="ECO:0000313" key="2">
    <source>
        <dbReference type="EMBL" id="ELR15243.1"/>
    </source>
</evidence>
<dbReference type="VEuPathDB" id="AmoebaDB:ACA1_219690"/>
<feature type="compositionally biased region" description="Basic and acidic residues" evidence="1">
    <location>
        <begin position="75"/>
        <end position="86"/>
    </location>
</feature>
<dbReference type="EMBL" id="KB008036">
    <property type="protein sequence ID" value="ELR15243.1"/>
    <property type="molecule type" value="Genomic_DNA"/>
</dbReference>
<evidence type="ECO:0000313" key="3">
    <source>
        <dbReference type="Proteomes" id="UP000011083"/>
    </source>
</evidence>
<name>L8GRH0_ACACF</name>
<evidence type="ECO:0000256" key="1">
    <source>
        <dbReference type="SAM" id="MobiDB-lite"/>
    </source>
</evidence>
<dbReference type="GeneID" id="14915592"/>
<dbReference type="KEGG" id="acan:ACA1_219690"/>
<gene>
    <name evidence="2" type="ORF">ACA1_219690</name>
</gene>
<protein>
    <submittedName>
        <fullName evidence="2">Uncharacterized protein</fullName>
    </submittedName>
</protein>
<feature type="compositionally biased region" description="Acidic residues" evidence="1">
    <location>
        <begin position="87"/>
        <end position="97"/>
    </location>
</feature>